<dbReference type="PROSITE" id="PS50082">
    <property type="entry name" value="WD_REPEATS_2"/>
    <property type="match status" value="1"/>
</dbReference>
<evidence type="ECO:0000256" key="1">
    <source>
        <dbReference type="PROSITE-ProRule" id="PRU00221"/>
    </source>
</evidence>
<keyword evidence="1" id="KW-0853">WD repeat</keyword>
<dbReference type="STRING" id="3068.D8UIN3"/>
<sequence length="1368" mass="145197">MVLGSRIQWERELPGGVLLGVELSDSDASLDSAKIIYSPCRCCTIAADSAATAMRTRALSVAVDCFAFGLDIACKNCLWHIEGDRMMWSVGAQMVQYNTQSQEMRFLPLADRGVRALVLAVASNFKYFAVAEKVPGLEYDQIHACTHTELWLCMCIENSKYLLVQYGTPDWTLVVWRWYNGKVLAAHRMESRPILTARFSPVDDLLLAVLTPTSVLQYRMHLDREVFTMLASPPDALEPHFEVAMKRPSVVRFSTGGAMFAYVGRTNAVHIHATYHGQPQLAALKAHASLVLDLRFSVDDRMLISVGVGGAVYFWDLNTFSRVMDLELVDKQALYCSVAVYNSETGAAVVRASDGRMQQIYNGKVQYEVMCKGGQMAPACLLGADKVLLAADDSGGVVSHAWPSDLPPRPGFASVAPPPHTYPIHSFAGGGITRMALVASRGLLFTANGDGTIMMSNIALVLDGVLMESTFGAVHTRGRLAAATAAAANSRMGSAASQRLLNIGAAAAAAAGGGGGGGGVPQGAAAQMGAAAAAAGASSSSTSTSSVPYYITIPEERFLAIRERAIEVAQMVGHAKNDAEYQESGRLHERQVVKELEGAHMSAAEDLEALYEKRLQVEVERVRAMAAARDDARYRGEEEVKRMRLAHERELQELRNHYEAQLAAMDSKMSEAADVRAEQDRFFNEYVKQEDFEDHSQRINKKVSVLTEAAESREQRLKADNNILKRTNLRLKADKTIDMKRMDKLTADNAALREQTEDLKLTIAKLKKELDERDAVNADNYVTIQQLRRKLQELEKHKYVLSYKAETYAQKLEPQLEEIAKLQDSLEGHGRELLNQAKRTQLLNRHVAEKDSALRTAMASLADFKRRCELQDAAITAFAQELYGAMQLPDDRSVHGKSARQKALDDLVRKYCLGDPRANANRNAASEAIAAAAAAETRVVLLQWRLDQETRTQRATQRLTLNQNSQLLRELQVAQQDNRALRDRVDAAFVALREMQHRYAMLERRAGIKSGSRAGDEDLLDGSGGGGGGGGEDVDTPERANAAAASGGGGGGGVASLSGRVPPSRPGTAVAATGRRTPLSAGGGLHRHSHHHPQVRPGTAGGTRTRPPSAGLGPYRSGGPAGGGVSGVARGAPLRAFAELLISERQRMQALAAQLESGAVAVEQQQRALLGLRDQLAAEAAAADGDGDGNTGGDGGGDGGFDGDGNGNGFGNGLVQSGRDSDGGEGDLGIMPSFGRFGASLQGGEGILDGGGGADAAGSTAATGGSASQGDGSSSSRRVTVASNGGGGGGGGGSPIFGGANTASYHAPGVRGLNLAGGGGGGFGSGGGGAPARLRPTSAGGVGLRAFTDEKVDRFLPPPACTQQDLPF</sequence>
<feature type="compositionally biased region" description="Basic residues" evidence="3">
    <location>
        <begin position="1085"/>
        <end position="1094"/>
    </location>
</feature>
<evidence type="ECO:0000256" key="3">
    <source>
        <dbReference type="SAM" id="MobiDB-lite"/>
    </source>
</evidence>
<reference evidence="4 5" key="1">
    <citation type="journal article" date="2010" name="Science">
        <title>Genomic analysis of organismal complexity in the multicellular green alga Volvox carteri.</title>
        <authorList>
            <person name="Prochnik S.E."/>
            <person name="Umen J."/>
            <person name="Nedelcu A.M."/>
            <person name="Hallmann A."/>
            <person name="Miller S.M."/>
            <person name="Nishii I."/>
            <person name="Ferris P."/>
            <person name="Kuo A."/>
            <person name="Mitros T."/>
            <person name="Fritz-Laylin L.K."/>
            <person name="Hellsten U."/>
            <person name="Chapman J."/>
            <person name="Simakov O."/>
            <person name="Rensing S.A."/>
            <person name="Terry A."/>
            <person name="Pangilinan J."/>
            <person name="Kapitonov V."/>
            <person name="Jurka J."/>
            <person name="Salamov A."/>
            <person name="Shapiro H."/>
            <person name="Schmutz J."/>
            <person name="Grimwood J."/>
            <person name="Lindquist E."/>
            <person name="Lucas S."/>
            <person name="Grigoriev I.V."/>
            <person name="Schmitt R."/>
            <person name="Kirk D."/>
            <person name="Rokhsar D.S."/>
        </authorList>
    </citation>
    <scope>NUCLEOTIDE SEQUENCE [LARGE SCALE GENOMIC DNA]</scope>
    <source>
        <strain evidence="5">f. Nagariensis / Eve</strain>
    </source>
</reference>
<feature type="compositionally biased region" description="Gly residues" evidence="3">
    <location>
        <begin position="1188"/>
        <end position="1212"/>
    </location>
</feature>
<dbReference type="RefSeq" id="XP_002958504.1">
    <property type="nucleotide sequence ID" value="XM_002958458.1"/>
</dbReference>
<organism evidence="5">
    <name type="scientific">Volvox carteri f. nagariensis</name>
    <dbReference type="NCBI Taxonomy" id="3068"/>
    <lineage>
        <taxon>Eukaryota</taxon>
        <taxon>Viridiplantae</taxon>
        <taxon>Chlorophyta</taxon>
        <taxon>core chlorophytes</taxon>
        <taxon>Chlorophyceae</taxon>
        <taxon>CS clade</taxon>
        <taxon>Chlamydomonadales</taxon>
        <taxon>Volvocaceae</taxon>
        <taxon>Volvox</taxon>
    </lineage>
</organism>
<dbReference type="PANTHER" id="PTHR32215">
    <property type="entry name" value="CILIA- AND FLAGELLA-ASSOCIATED PROTEIN 57"/>
    <property type="match status" value="1"/>
</dbReference>
<dbReference type="PANTHER" id="PTHR32215:SF0">
    <property type="entry name" value="CILIA- AND FLAGELLA-ASSOCIATED PROTEIN 57"/>
    <property type="match status" value="1"/>
</dbReference>
<dbReference type="InterPro" id="IPR036322">
    <property type="entry name" value="WD40_repeat_dom_sf"/>
</dbReference>
<dbReference type="KEGG" id="vcn:VOLCADRAFT_99792"/>
<feature type="compositionally biased region" description="Low complexity" evidence="3">
    <location>
        <begin position="1256"/>
        <end position="1276"/>
    </location>
</feature>
<feature type="region of interest" description="Disordered" evidence="3">
    <location>
        <begin position="1245"/>
        <end position="1293"/>
    </location>
</feature>
<dbReference type="PROSITE" id="PS50294">
    <property type="entry name" value="WD_REPEATS_REGION"/>
    <property type="match status" value="1"/>
</dbReference>
<feature type="compositionally biased region" description="Gly residues" evidence="3">
    <location>
        <begin position="1022"/>
        <end position="1031"/>
    </location>
</feature>
<keyword evidence="2" id="KW-0175">Coiled coil</keyword>
<dbReference type="OrthoDB" id="543593at2759"/>
<dbReference type="InParanoid" id="D8UIN3"/>
<evidence type="ECO:0000256" key="2">
    <source>
        <dbReference type="SAM" id="Coils"/>
    </source>
</evidence>
<dbReference type="InterPro" id="IPR052993">
    <property type="entry name" value="CFA-57"/>
</dbReference>
<accession>D8UIN3</accession>
<feature type="coiled-coil region" evidence="2">
    <location>
        <begin position="637"/>
        <end position="668"/>
    </location>
</feature>
<dbReference type="InterPro" id="IPR001680">
    <property type="entry name" value="WD40_rpt"/>
</dbReference>
<evidence type="ECO:0000313" key="4">
    <source>
        <dbReference type="EMBL" id="EFJ40424.1"/>
    </source>
</evidence>
<dbReference type="EMBL" id="GL378416">
    <property type="protein sequence ID" value="EFJ40424.1"/>
    <property type="molecule type" value="Genomic_DNA"/>
</dbReference>
<evidence type="ECO:0000313" key="5">
    <source>
        <dbReference type="Proteomes" id="UP000001058"/>
    </source>
</evidence>
<feature type="region of interest" description="Disordered" evidence="3">
    <location>
        <begin position="1010"/>
        <end position="1126"/>
    </location>
</feature>
<feature type="compositionally biased region" description="Gly residues" evidence="3">
    <location>
        <begin position="1284"/>
        <end position="1293"/>
    </location>
</feature>
<protein>
    <submittedName>
        <fullName evidence="4">Uncharacterized protein</fullName>
    </submittedName>
</protein>
<feature type="region of interest" description="Disordered" evidence="3">
    <location>
        <begin position="1181"/>
        <end position="1231"/>
    </location>
</feature>
<dbReference type="GeneID" id="9627981"/>
<dbReference type="Proteomes" id="UP000001058">
    <property type="component" value="Unassembled WGS sequence"/>
</dbReference>
<dbReference type="Gene3D" id="2.130.10.10">
    <property type="entry name" value="YVTN repeat-like/Quinoprotein amine dehydrogenase"/>
    <property type="match status" value="2"/>
</dbReference>
<feature type="compositionally biased region" description="Gly residues" evidence="3">
    <location>
        <begin position="1245"/>
        <end position="1255"/>
    </location>
</feature>
<dbReference type="InterPro" id="IPR015943">
    <property type="entry name" value="WD40/YVTN_repeat-like_dom_sf"/>
</dbReference>
<gene>
    <name evidence="4" type="ORF">VOLCADRAFT_99792</name>
</gene>
<feature type="coiled-coil region" evidence="2">
    <location>
        <begin position="742"/>
        <end position="769"/>
    </location>
</feature>
<keyword evidence="5" id="KW-1185">Reference proteome</keyword>
<dbReference type="SUPFAM" id="SSF50978">
    <property type="entry name" value="WD40 repeat-like"/>
    <property type="match status" value="1"/>
</dbReference>
<proteinExistence type="predicted"/>
<dbReference type="SMART" id="SM00320">
    <property type="entry name" value="WD40"/>
    <property type="match status" value="2"/>
</dbReference>
<feature type="repeat" description="WD" evidence="1">
    <location>
        <begin position="284"/>
        <end position="325"/>
    </location>
</feature>
<name>D8UIN3_VOLCA</name>